<evidence type="ECO:0000313" key="2">
    <source>
        <dbReference type="EnsemblPlants" id="Solyc02g032010.1.1.1"/>
    </source>
</evidence>
<organism evidence="2">
    <name type="scientific">Solanum lycopersicum</name>
    <name type="common">Tomato</name>
    <name type="synonym">Lycopersicon esculentum</name>
    <dbReference type="NCBI Taxonomy" id="4081"/>
    <lineage>
        <taxon>Eukaryota</taxon>
        <taxon>Viridiplantae</taxon>
        <taxon>Streptophyta</taxon>
        <taxon>Embryophyta</taxon>
        <taxon>Tracheophyta</taxon>
        <taxon>Spermatophyta</taxon>
        <taxon>Magnoliopsida</taxon>
        <taxon>eudicotyledons</taxon>
        <taxon>Gunneridae</taxon>
        <taxon>Pentapetalae</taxon>
        <taxon>asterids</taxon>
        <taxon>lamiids</taxon>
        <taxon>Solanales</taxon>
        <taxon>Solanaceae</taxon>
        <taxon>Solanoideae</taxon>
        <taxon>Solaneae</taxon>
        <taxon>Solanum</taxon>
        <taxon>Solanum subgen. Lycopersicon</taxon>
    </lineage>
</organism>
<keyword evidence="1" id="KW-1133">Transmembrane helix</keyword>
<dbReference type="PaxDb" id="4081-Solyc02g032010.1.1"/>
<keyword evidence="1" id="KW-0472">Membrane</keyword>
<keyword evidence="1" id="KW-0812">Transmembrane</keyword>
<reference evidence="2" key="1">
    <citation type="journal article" date="2012" name="Nature">
        <title>The tomato genome sequence provides insights into fleshy fruit evolution.</title>
        <authorList>
            <consortium name="Tomato Genome Consortium"/>
        </authorList>
    </citation>
    <scope>NUCLEOTIDE SEQUENCE [LARGE SCALE GENOMIC DNA]</scope>
    <source>
        <strain evidence="2">cv. Heinz 1706</strain>
    </source>
</reference>
<accession>A0A3Q7EWQ1</accession>
<proteinExistence type="predicted"/>
<dbReference type="EnsemblPlants" id="Solyc02g032010.1.1">
    <property type="protein sequence ID" value="Solyc02g032010.1.1.1"/>
    <property type="gene ID" value="Solyc02g032010.1"/>
</dbReference>
<dbReference type="AlphaFoldDB" id="A0A3Q7EWQ1"/>
<dbReference type="InParanoid" id="A0A3Q7EWQ1"/>
<reference evidence="2" key="2">
    <citation type="submission" date="2019-01" db="UniProtKB">
        <authorList>
            <consortium name="EnsemblPlants"/>
        </authorList>
    </citation>
    <scope>IDENTIFICATION</scope>
    <source>
        <strain evidence="2">cv. Heinz 1706</strain>
    </source>
</reference>
<keyword evidence="3" id="KW-1185">Reference proteome</keyword>
<name>A0A3Q7EWQ1_SOLLC</name>
<dbReference type="Proteomes" id="UP000004994">
    <property type="component" value="Chromosome 2"/>
</dbReference>
<sequence length="97" mass="10793">MPTSAPPYVYLDVFLSQGAESYALVLVFFLSPYMFAILYEDLSIPQNLLIHPQHNDARGSSTFILRKFSIISSTFVEPQEYGFPLGEKSITATSAPV</sequence>
<dbReference type="Gramene" id="Solyc02g032010.1.1">
    <property type="protein sequence ID" value="Solyc02g032010.1.1.1"/>
    <property type="gene ID" value="Solyc02g032010.1"/>
</dbReference>
<feature type="transmembrane region" description="Helical" evidence="1">
    <location>
        <begin position="20"/>
        <end position="39"/>
    </location>
</feature>
<evidence type="ECO:0000256" key="1">
    <source>
        <dbReference type="SAM" id="Phobius"/>
    </source>
</evidence>
<protein>
    <submittedName>
        <fullName evidence="2">Uncharacterized protein</fullName>
    </submittedName>
</protein>
<evidence type="ECO:0000313" key="3">
    <source>
        <dbReference type="Proteomes" id="UP000004994"/>
    </source>
</evidence>